<name>A0ABN0SSS6_9MICO</name>
<dbReference type="InterPro" id="IPR003346">
    <property type="entry name" value="Transposase_20"/>
</dbReference>
<dbReference type="Proteomes" id="UP001498238">
    <property type="component" value="Unassembled WGS sequence"/>
</dbReference>
<feature type="domain" description="Transposase IS110-like N-terminal" evidence="1">
    <location>
        <begin position="10"/>
        <end position="155"/>
    </location>
</feature>
<dbReference type="RefSeq" id="WP_339394125.1">
    <property type="nucleotide sequence ID" value="NZ_BAAAAF010000044.1"/>
</dbReference>
<dbReference type="InterPro" id="IPR047650">
    <property type="entry name" value="Transpos_IS110"/>
</dbReference>
<keyword evidence="4" id="KW-1185">Reference proteome</keyword>
<proteinExistence type="predicted"/>
<dbReference type="EMBL" id="BAAAAF010000044">
    <property type="protein sequence ID" value="GAA0037516.1"/>
    <property type="molecule type" value="Genomic_DNA"/>
</dbReference>
<reference evidence="3 4" key="1">
    <citation type="submission" date="2024-01" db="EMBL/GenBank/DDBJ databases">
        <title>Characterization of antibiotic resistant novel bacterial strains and their environmental applications.</title>
        <authorList>
            <person name="Manzoor S."/>
            <person name="Abbas S."/>
            <person name="Arshad M."/>
            <person name="Ahmed I."/>
        </authorList>
    </citation>
    <scope>NUCLEOTIDE SEQUENCE [LARGE SCALE GENOMIC DNA]</scope>
    <source>
        <strain evidence="3 4">NCCP-602</strain>
    </source>
</reference>
<feature type="domain" description="Transposase IS116/IS110/IS902 C-terminal" evidence="2">
    <location>
        <begin position="223"/>
        <end position="306"/>
    </location>
</feature>
<dbReference type="Pfam" id="PF02371">
    <property type="entry name" value="Transposase_20"/>
    <property type="match status" value="1"/>
</dbReference>
<gene>
    <name evidence="3" type="ORF">NCCP602_34780</name>
</gene>
<evidence type="ECO:0000313" key="4">
    <source>
        <dbReference type="Proteomes" id="UP001498238"/>
    </source>
</evidence>
<dbReference type="PANTHER" id="PTHR33055">
    <property type="entry name" value="TRANSPOSASE FOR INSERTION SEQUENCE ELEMENT IS1111A"/>
    <property type="match status" value="1"/>
</dbReference>
<accession>A0ABN0SSS6</accession>
<evidence type="ECO:0000313" key="3">
    <source>
        <dbReference type="EMBL" id="GAA0037516.1"/>
    </source>
</evidence>
<dbReference type="InterPro" id="IPR002525">
    <property type="entry name" value="Transp_IS110-like_N"/>
</dbReference>
<dbReference type="NCBIfam" id="NF033542">
    <property type="entry name" value="transpos_IS110"/>
    <property type="match status" value="1"/>
</dbReference>
<organism evidence="3 4">
    <name type="scientific">Brevibacterium metallidurans</name>
    <dbReference type="NCBI Taxonomy" id="1482676"/>
    <lineage>
        <taxon>Bacteria</taxon>
        <taxon>Bacillati</taxon>
        <taxon>Actinomycetota</taxon>
        <taxon>Actinomycetes</taxon>
        <taxon>Micrococcales</taxon>
        <taxon>Brevibacteriaceae</taxon>
        <taxon>Brevibacterium</taxon>
    </lineage>
</organism>
<comment type="caution">
    <text evidence="3">The sequence shown here is derived from an EMBL/GenBank/DDBJ whole genome shotgun (WGS) entry which is preliminary data.</text>
</comment>
<sequence>MPTTKPNVYAGIDTHAKTHHVAVIDELGRHLDDHEFPTTAQGLTAIYAFLVSFGTLIRVGIEGTASYGAGVTALLRSYDITVREVIRPNRQARRNGKSDPIDAYAAAKTVAADDTLPIPKLLNGPIDTIRVLLKTRHSAVKARTTAIRQIRSFLVTAPYRVREAYEHESARQLITGILKATPRHDDVFLSTLQLLARRHETLATEEADIEATLAPMITTIAPALIAMKGAKTVTAAQLLITLGENAERIHSKAAFAALCGVSPIPASSGKTNRMRLNRGGDRQANRALHTIALNRMSNDGRTRSYVAKRVGEGKTKREIIRCLKRYIANEVYRHVTRPQEVPAIDDLRPLRQSKKITLQTIAEEFGVWPMKVSTIERGKSRDDEFASRYRKFLLNAA</sequence>
<evidence type="ECO:0000259" key="1">
    <source>
        <dbReference type="Pfam" id="PF01548"/>
    </source>
</evidence>
<evidence type="ECO:0000259" key="2">
    <source>
        <dbReference type="Pfam" id="PF02371"/>
    </source>
</evidence>
<dbReference type="Pfam" id="PF01548">
    <property type="entry name" value="DEDD_Tnp_IS110"/>
    <property type="match status" value="1"/>
</dbReference>
<protein>
    <submittedName>
        <fullName evidence="3">IS110 family transposase</fullName>
    </submittedName>
</protein>
<dbReference type="PANTHER" id="PTHR33055:SF16">
    <property type="entry name" value="TRANSPOSASE FOR INSERTION SEQUENCE ELEMENT IS1547"/>
    <property type="match status" value="1"/>
</dbReference>